<name>A0ABV6DQM9_9BACL</name>
<sequence length="59" mass="6701">MGLLFQLVKETESSHKAELIESLKRMRKHGAILELADDIVIQPDLYAEPMLKANEDPHS</sequence>
<keyword evidence="2" id="KW-1185">Reference proteome</keyword>
<evidence type="ECO:0000313" key="2">
    <source>
        <dbReference type="Proteomes" id="UP001589776"/>
    </source>
</evidence>
<evidence type="ECO:0000313" key="1">
    <source>
        <dbReference type="EMBL" id="MFC0214961.1"/>
    </source>
</evidence>
<reference evidence="1 2" key="1">
    <citation type="submission" date="2024-09" db="EMBL/GenBank/DDBJ databases">
        <authorList>
            <person name="Sun Q."/>
            <person name="Mori K."/>
        </authorList>
    </citation>
    <scope>NUCLEOTIDE SEQUENCE [LARGE SCALE GENOMIC DNA]</scope>
    <source>
        <strain evidence="1 2">CCM 7759</strain>
    </source>
</reference>
<gene>
    <name evidence="1" type="ORF">ACFFK0_21355</name>
</gene>
<comment type="caution">
    <text evidence="1">The sequence shown here is derived from an EMBL/GenBank/DDBJ whole genome shotgun (WGS) entry which is preliminary data.</text>
</comment>
<organism evidence="1 2">
    <name type="scientific">Paenibacillus chartarius</name>
    <dbReference type="NCBI Taxonomy" id="747481"/>
    <lineage>
        <taxon>Bacteria</taxon>
        <taxon>Bacillati</taxon>
        <taxon>Bacillota</taxon>
        <taxon>Bacilli</taxon>
        <taxon>Bacillales</taxon>
        <taxon>Paenibacillaceae</taxon>
        <taxon>Paenibacillus</taxon>
    </lineage>
</organism>
<protein>
    <submittedName>
        <fullName evidence="1">Uncharacterized protein</fullName>
    </submittedName>
</protein>
<accession>A0ABV6DQM9</accession>
<dbReference type="RefSeq" id="WP_377472398.1">
    <property type="nucleotide sequence ID" value="NZ_JBHLWN010000077.1"/>
</dbReference>
<dbReference type="EMBL" id="JBHLWN010000077">
    <property type="protein sequence ID" value="MFC0214961.1"/>
    <property type="molecule type" value="Genomic_DNA"/>
</dbReference>
<dbReference type="Proteomes" id="UP001589776">
    <property type="component" value="Unassembled WGS sequence"/>
</dbReference>
<proteinExistence type="predicted"/>